<protein>
    <submittedName>
        <fullName evidence="2">Uncharacterized protein</fullName>
    </submittedName>
</protein>
<comment type="caution">
    <text evidence="2">The sequence shown here is derived from an EMBL/GenBank/DDBJ whole genome shotgun (WGS) entry which is preliminary data.</text>
</comment>
<accession>A0A8J5NR62</accession>
<evidence type="ECO:0000256" key="1">
    <source>
        <dbReference type="SAM" id="MobiDB-lite"/>
    </source>
</evidence>
<evidence type="ECO:0000313" key="2">
    <source>
        <dbReference type="EMBL" id="KAG7410756.1"/>
    </source>
</evidence>
<evidence type="ECO:0000313" key="3">
    <source>
        <dbReference type="Proteomes" id="UP000694050"/>
    </source>
</evidence>
<reference evidence="2" key="1">
    <citation type="submission" date="2021-04" db="EMBL/GenBank/DDBJ databases">
        <title>First draft genome resource for Brassicaceae pathogens Fusarium oxysporum f. sp. raphani and Fusarium oxysporum f. sp. rapae.</title>
        <authorList>
            <person name="Asai S."/>
        </authorList>
    </citation>
    <scope>NUCLEOTIDE SEQUENCE</scope>
    <source>
        <strain evidence="2">Tf1208</strain>
    </source>
</reference>
<gene>
    <name evidence="2" type="ORF">Forpe1208_v009798</name>
</gene>
<dbReference type="AlphaFoldDB" id="A0A8J5NR62"/>
<dbReference type="EMBL" id="JAELUQ010000007">
    <property type="protein sequence ID" value="KAG7410756.1"/>
    <property type="molecule type" value="Genomic_DNA"/>
</dbReference>
<dbReference type="Proteomes" id="UP000694050">
    <property type="component" value="Unassembled WGS sequence"/>
</dbReference>
<sequence length="323" mass="37148">MASAAYDHSKVDALNVSSRRIHMEAFFKHLGLWNSDKVAKTREKCIEMFCQFLNKHGYTSINQQYFEYEVDALVWYNILKRGKVLTEANQWPWSETIPKKVDLTTNDSLVYREWLRRKSRAKVDGDRGETNHPTSSKAEEHQVPALSSRRLVDRITKEGDFHSKPCANCEGQGHLLAGCITSDGFIKVCFFCEDNSHRTDACDSFKRLSLAEKVKLLVADRAGKPGLATDRPWWSYLYQFLQAKETEGISPPTAFPWTASFAREVFAGERGKPVKDIQAEFDSTNDPAMLPVDTTVRSLPDVWSFYWYHEDLPFPRRAHIPRM</sequence>
<proteinExistence type="predicted"/>
<name>A0A8J5NR62_FUSOX</name>
<feature type="region of interest" description="Disordered" evidence="1">
    <location>
        <begin position="122"/>
        <end position="146"/>
    </location>
</feature>
<organism evidence="2 3">
    <name type="scientific">Fusarium oxysporum f. sp. rapae</name>
    <dbReference type="NCBI Taxonomy" id="485398"/>
    <lineage>
        <taxon>Eukaryota</taxon>
        <taxon>Fungi</taxon>
        <taxon>Dikarya</taxon>
        <taxon>Ascomycota</taxon>
        <taxon>Pezizomycotina</taxon>
        <taxon>Sordariomycetes</taxon>
        <taxon>Hypocreomycetidae</taxon>
        <taxon>Hypocreales</taxon>
        <taxon>Nectriaceae</taxon>
        <taxon>Fusarium</taxon>
        <taxon>Fusarium oxysporum species complex</taxon>
    </lineage>
</organism>